<evidence type="ECO:0000256" key="1">
    <source>
        <dbReference type="SAM" id="MobiDB-lite"/>
    </source>
</evidence>
<keyword evidence="3" id="KW-1185">Reference proteome</keyword>
<dbReference type="RefSeq" id="WP_105933314.1">
    <property type="nucleotide sequence ID" value="NZ_PVNP01000021.1"/>
</dbReference>
<dbReference type="AlphaFoldDB" id="A0A2S9VEY4"/>
<dbReference type="EMBL" id="PVNP01000021">
    <property type="protein sequence ID" value="PRO75020.1"/>
    <property type="molecule type" value="Genomic_DNA"/>
</dbReference>
<evidence type="ECO:0000313" key="3">
    <source>
        <dbReference type="Proteomes" id="UP000238949"/>
    </source>
</evidence>
<feature type="compositionally biased region" description="Polar residues" evidence="1">
    <location>
        <begin position="1"/>
        <end position="16"/>
    </location>
</feature>
<accession>A0A2S9VEY4</accession>
<feature type="region of interest" description="Disordered" evidence="1">
    <location>
        <begin position="1"/>
        <end position="46"/>
    </location>
</feature>
<dbReference type="InterPro" id="IPR021254">
    <property type="entry name" value="DUF2806"/>
</dbReference>
<protein>
    <submittedName>
        <fullName evidence="2">TIGR03899 family protein</fullName>
    </submittedName>
</protein>
<gene>
    <name evidence="2" type="ORF">C6Y40_03195</name>
</gene>
<organism evidence="2 3">
    <name type="scientific">Alteromonas alba</name>
    <dbReference type="NCBI Taxonomy" id="2079529"/>
    <lineage>
        <taxon>Bacteria</taxon>
        <taxon>Pseudomonadati</taxon>
        <taxon>Pseudomonadota</taxon>
        <taxon>Gammaproteobacteria</taxon>
        <taxon>Alteromonadales</taxon>
        <taxon>Alteromonadaceae</taxon>
        <taxon>Alteromonas/Salinimonas group</taxon>
        <taxon>Alteromonas</taxon>
    </lineage>
</organism>
<sequence length="300" mass="33464">MKIPTHTSATQWTSATSKERKVPKPASEEPSSAKRRSTQHSSSTQHRITHWFSSIGIEQSALDYSTQPSRQIAQYQSLREQKRLANLQKIMSVALSVSSGEQSQEQVDPDWFHSFISMAENIYSPTMQELWGKILAVEVQRPGSFSLRSLETLTKLTQRDAGLFSKACQLACRRNSDPAPIIITGYHQQPGLLNALFPAPAAQTQLAQFGLSYTDILALGSMKLLYATEIETGLLDKGASMTLKFSTESLTLEAKSRQLLMTYYKFTSVGSELARLLPKQKSEAFTAHIKSLFTPHFDVE</sequence>
<dbReference type="NCBIfam" id="TIGR03899">
    <property type="entry name" value="TIGR03899 family protein"/>
    <property type="match status" value="1"/>
</dbReference>
<comment type="caution">
    <text evidence="2">The sequence shown here is derived from an EMBL/GenBank/DDBJ whole genome shotgun (WGS) entry which is preliminary data.</text>
</comment>
<dbReference type="Pfam" id="PF10987">
    <property type="entry name" value="DUF2806"/>
    <property type="match status" value="1"/>
</dbReference>
<proteinExistence type="predicted"/>
<dbReference type="OrthoDB" id="886161at2"/>
<evidence type="ECO:0000313" key="2">
    <source>
        <dbReference type="EMBL" id="PRO75020.1"/>
    </source>
</evidence>
<name>A0A2S9VEY4_9ALTE</name>
<reference evidence="3" key="1">
    <citation type="journal article" date="2020" name="Int. J. Syst. Evol. Microbiol.">
        <title>Alteromonas alba sp. nov., a marine bacterium isolated from the seawater of the West Pacific Ocean.</title>
        <authorList>
            <person name="Sun C."/>
            <person name="Wu Y.-H."/>
            <person name="Xamxidin M."/>
            <person name="Cheng H."/>
            <person name="Xu X.-W."/>
        </authorList>
    </citation>
    <scope>NUCLEOTIDE SEQUENCE [LARGE SCALE GENOMIC DNA]</scope>
    <source>
        <strain evidence="3">190</strain>
    </source>
</reference>
<dbReference type="Proteomes" id="UP000238949">
    <property type="component" value="Unassembled WGS sequence"/>
</dbReference>